<evidence type="ECO:0000256" key="4">
    <source>
        <dbReference type="ARBA" id="ARBA00022953"/>
    </source>
</evidence>
<keyword evidence="7" id="KW-0696">RNA-directed RNA polymerase</keyword>
<evidence type="ECO:0000256" key="2">
    <source>
        <dbReference type="ARBA" id="ARBA00022695"/>
    </source>
</evidence>
<dbReference type="GO" id="GO:0006351">
    <property type="term" value="P:DNA-templated transcription"/>
    <property type="evidence" value="ECO:0007669"/>
    <property type="project" value="InterPro"/>
</dbReference>
<dbReference type="InterPro" id="IPR001795">
    <property type="entry name" value="RNA-dir_pol_luteovirus"/>
</dbReference>
<dbReference type="InterPro" id="IPR043502">
    <property type="entry name" value="DNA/RNA_pol_sf"/>
</dbReference>
<evidence type="ECO:0000256" key="1">
    <source>
        <dbReference type="ARBA" id="ARBA00022679"/>
    </source>
</evidence>
<dbReference type="GO" id="GO:0039694">
    <property type="term" value="P:viral RNA genome replication"/>
    <property type="evidence" value="ECO:0007669"/>
    <property type="project" value="InterPro"/>
</dbReference>
<dbReference type="SUPFAM" id="SSF56672">
    <property type="entry name" value="DNA/RNA polymerases"/>
    <property type="match status" value="1"/>
</dbReference>
<dbReference type="InterPro" id="IPR007094">
    <property type="entry name" value="RNA-dir_pol_PSvirus"/>
</dbReference>
<dbReference type="PROSITE" id="PS50507">
    <property type="entry name" value="RDRP_SSRNA_POS"/>
    <property type="match status" value="1"/>
</dbReference>
<proteinExistence type="predicted"/>
<accession>A0A3G3BTI0</accession>
<evidence type="ECO:0000259" key="6">
    <source>
        <dbReference type="PROSITE" id="PS50507"/>
    </source>
</evidence>
<evidence type="ECO:0000313" key="7">
    <source>
        <dbReference type="EMBL" id="AYP67537.1"/>
    </source>
</evidence>
<dbReference type="GO" id="GO:0003723">
    <property type="term" value="F:RNA binding"/>
    <property type="evidence" value="ECO:0007669"/>
    <property type="project" value="InterPro"/>
</dbReference>
<sequence>MEMDSVPGYCELARLGSTNGTALGWNGMECDPERLDYLRALVADRVRQLEAGNDTADDIKLFIKQEPHKAAKVAEGRFRLISAVSVVDSIVDRMLFSEMADVALESACLTPSAVGWTPIRGGYRIVRARFPNRVLCADKSAWDWTVSGWMVDAARELFKRLCINPSEKWLHLVDMRFKQLFEKAVFRTSDGARFQQEDRGLMKSGCYLTILMNTVLQVLVHLIASRRAGQEPGDLLAMGDDTIQEVPDDLEAYLTELKKLGVVVKPKVISCVEFAGFEFTSSSCVPCYENKHRFQLEHLDEELAVDTLASYQLLYAHHPMLEEIRGLLAQRDPSSVRSTPSLKRFFDG</sequence>
<dbReference type="EMBL" id="MK026567">
    <property type="protein sequence ID" value="AYP67537.1"/>
    <property type="molecule type" value="Genomic_RNA"/>
</dbReference>
<comment type="catalytic activity">
    <reaction evidence="5">
        <text>RNA(n) + a ribonucleoside 5'-triphosphate = RNA(n+1) + diphosphate</text>
        <dbReference type="Rhea" id="RHEA:21248"/>
        <dbReference type="Rhea" id="RHEA-COMP:14527"/>
        <dbReference type="Rhea" id="RHEA-COMP:17342"/>
        <dbReference type="ChEBI" id="CHEBI:33019"/>
        <dbReference type="ChEBI" id="CHEBI:61557"/>
        <dbReference type="ChEBI" id="CHEBI:140395"/>
        <dbReference type="EC" id="2.7.7.48"/>
    </reaction>
</comment>
<keyword evidence="3" id="KW-0547">Nucleotide-binding</keyword>
<reference evidence="7" key="1">
    <citation type="submission" date="2018-10" db="EMBL/GenBank/DDBJ databases">
        <title>Extensive Diversity of RNA Viruses in Australian Ticks.</title>
        <authorList>
            <person name="Harvey E."/>
            <person name="Rose K."/>
            <person name="Eden J.-S."/>
            <person name="Lo N."/>
            <person name="Abeyasuriya T."/>
            <person name="Shi M."/>
            <person name="Doggett S.L."/>
            <person name="Holmes E.C."/>
        </authorList>
    </citation>
    <scope>NUCLEOTIDE SEQUENCE</scope>
</reference>
<organism evidence="7">
    <name type="scientific">Store beach virus</name>
    <dbReference type="NCBI Taxonomy" id="2485880"/>
    <lineage>
        <taxon>Viruses</taxon>
        <taxon>Riboviria</taxon>
    </lineage>
</organism>
<dbReference type="PRINTS" id="PR00914">
    <property type="entry name" value="LVIRUSRNAPOL"/>
</dbReference>
<dbReference type="InterPro" id="IPR001205">
    <property type="entry name" value="RNA-dir_pol_C"/>
</dbReference>
<keyword evidence="4" id="KW-0693">Viral RNA replication</keyword>
<protein>
    <submittedName>
        <fullName evidence="7">RNA-dependent RNA polymerase</fullName>
    </submittedName>
</protein>
<dbReference type="Pfam" id="PF00680">
    <property type="entry name" value="RdRP_1"/>
    <property type="match status" value="1"/>
</dbReference>
<dbReference type="GO" id="GO:0003968">
    <property type="term" value="F:RNA-directed RNA polymerase activity"/>
    <property type="evidence" value="ECO:0007669"/>
    <property type="project" value="UniProtKB-KW"/>
</dbReference>
<keyword evidence="2" id="KW-0548">Nucleotidyltransferase</keyword>
<evidence type="ECO:0000256" key="5">
    <source>
        <dbReference type="ARBA" id="ARBA00048744"/>
    </source>
</evidence>
<dbReference type="GO" id="GO:0000166">
    <property type="term" value="F:nucleotide binding"/>
    <property type="evidence" value="ECO:0007669"/>
    <property type="project" value="UniProtKB-KW"/>
</dbReference>
<keyword evidence="1" id="KW-0808">Transferase</keyword>
<feature type="domain" description="RdRp catalytic" evidence="6">
    <location>
        <begin position="132"/>
        <end position="254"/>
    </location>
</feature>
<evidence type="ECO:0000256" key="3">
    <source>
        <dbReference type="ARBA" id="ARBA00022741"/>
    </source>
</evidence>
<name>A0A3G3BTI0_9VIRU</name>